<dbReference type="EMBL" id="LR031876">
    <property type="protein sequence ID" value="VDD35242.1"/>
    <property type="molecule type" value="Genomic_DNA"/>
</dbReference>
<dbReference type="PANTHER" id="PTHR48147:SF5">
    <property type="entry name" value="REPEAT-CONTAINING PROTEIN, PUTATIVE-RELATED"/>
    <property type="match status" value="1"/>
</dbReference>
<dbReference type="InterPro" id="IPR015410">
    <property type="entry name" value="DUF1985"/>
</dbReference>
<proteinExistence type="predicted"/>
<evidence type="ECO:0000313" key="2">
    <source>
        <dbReference type="EMBL" id="VDD35242.1"/>
    </source>
</evidence>
<dbReference type="Pfam" id="PF09331">
    <property type="entry name" value="DUF1985"/>
    <property type="match status" value="1"/>
</dbReference>
<dbReference type="PANTHER" id="PTHR48147">
    <property type="entry name" value="PROTEIN CBG23787"/>
    <property type="match status" value="1"/>
</dbReference>
<feature type="domain" description="DUF1985" evidence="1">
    <location>
        <begin position="1"/>
        <end position="116"/>
    </location>
</feature>
<organism evidence="2">
    <name type="scientific">Brassica oleracea</name>
    <name type="common">Wild cabbage</name>
    <dbReference type="NCBI Taxonomy" id="3712"/>
    <lineage>
        <taxon>Eukaryota</taxon>
        <taxon>Viridiplantae</taxon>
        <taxon>Streptophyta</taxon>
        <taxon>Embryophyta</taxon>
        <taxon>Tracheophyta</taxon>
        <taxon>Spermatophyta</taxon>
        <taxon>Magnoliopsida</taxon>
        <taxon>eudicotyledons</taxon>
        <taxon>Gunneridae</taxon>
        <taxon>Pentapetalae</taxon>
        <taxon>rosids</taxon>
        <taxon>malvids</taxon>
        <taxon>Brassicales</taxon>
        <taxon>Brassicaceae</taxon>
        <taxon>Brassiceae</taxon>
        <taxon>Brassica</taxon>
    </lineage>
</organism>
<dbReference type="AlphaFoldDB" id="A0A3P6ES02"/>
<protein>
    <recommendedName>
        <fullName evidence="1">DUF1985 domain-containing protein</fullName>
    </recommendedName>
</protein>
<gene>
    <name evidence="2" type="ORF">BOLC7T40802H</name>
</gene>
<reference evidence="2" key="1">
    <citation type="submission" date="2018-11" db="EMBL/GenBank/DDBJ databases">
        <authorList>
            <consortium name="Genoscope - CEA"/>
            <person name="William W."/>
        </authorList>
    </citation>
    <scope>NUCLEOTIDE SEQUENCE</scope>
</reference>
<sequence>MRFSLREFHLTTCLRCEEDQTITVPQFKIMKKPYLWMLGKNDKFTVRTLYEMFTEKARSMPTLERLSLGTSIITEAVIIAENLSSKIPRDRLQHYMNYRLPKMAWGKTAYSILMRSVKSLSASSWTRDSYEVSGFALAINLWAMSSVNVLGKSLGKPCKISSSSDPLCLHWDSTRTPTITEVEVSTVIRLAEEYKHLVGAIHSDDADFHSVVKLVQQGYKMRRSD</sequence>
<name>A0A3P6ES02_BRAOL</name>
<evidence type="ECO:0000259" key="1">
    <source>
        <dbReference type="Pfam" id="PF09331"/>
    </source>
</evidence>
<accession>A0A3P6ES02</accession>